<evidence type="ECO:0000256" key="5">
    <source>
        <dbReference type="ARBA" id="ARBA00023288"/>
    </source>
</evidence>
<keyword evidence="4" id="KW-0564">Palmitate</keyword>
<evidence type="ECO:0000256" key="4">
    <source>
        <dbReference type="ARBA" id="ARBA00023139"/>
    </source>
</evidence>
<keyword evidence="7" id="KW-1185">Reference proteome</keyword>
<dbReference type="STRING" id="2074.BG845_05740"/>
<name>A0A1Y2MKV7_PSEAH</name>
<keyword evidence="2" id="KW-0732">Signal</keyword>
<comment type="caution">
    <text evidence="6">The sequence shown here is derived from an EMBL/GenBank/DDBJ whole genome shotgun (WGS) entry which is preliminary data.</text>
</comment>
<dbReference type="Proteomes" id="UP000194360">
    <property type="component" value="Unassembled WGS sequence"/>
</dbReference>
<evidence type="ECO:0000313" key="7">
    <source>
        <dbReference type="Proteomes" id="UP000194360"/>
    </source>
</evidence>
<dbReference type="AlphaFoldDB" id="A0A1Y2MKV7"/>
<dbReference type="Gene3D" id="3.40.190.10">
    <property type="entry name" value="Periplasmic binding protein-like II"/>
    <property type="match status" value="1"/>
</dbReference>
<dbReference type="CDD" id="cd13585">
    <property type="entry name" value="PBP2_TMBP_like"/>
    <property type="match status" value="1"/>
</dbReference>
<accession>A0A1Y2MKV7</accession>
<dbReference type="Pfam" id="PF01547">
    <property type="entry name" value="SBP_bac_1"/>
    <property type="match status" value="1"/>
</dbReference>
<dbReference type="InterPro" id="IPR050490">
    <property type="entry name" value="Bact_solute-bd_prot1"/>
</dbReference>
<keyword evidence="1" id="KW-1003">Cell membrane</keyword>
<proteinExistence type="predicted"/>
<dbReference type="InterPro" id="IPR006059">
    <property type="entry name" value="SBP"/>
</dbReference>
<dbReference type="EMBL" id="MIGB01000045">
    <property type="protein sequence ID" value="OSY35903.1"/>
    <property type="molecule type" value="Genomic_DNA"/>
</dbReference>
<evidence type="ECO:0000256" key="1">
    <source>
        <dbReference type="ARBA" id="ARBA00022475"/>
    </source>
</evidence>
<dbReference type="PANTHER" id="PTHR43649:SF33">
    <property type="entry name" value="POLYGALACTURONAN_RHAMNOGALACTURONAN-BINDING PROTEIN YTCQ"/>
    <property type="match status" value="1"/>
</dbReference>
<organism evidence="6 7">
    <name type="scientific">Pseudonocardia autotrophica</name>
    <name type="common">Amycolata autotrophica</name>
    <name type="synonym">Nocardia autotrophica</name>
    <dbReference type="NCBI Taxonomy" id="2074"/>
    <lineage>
        <taxon>Bacteria</taxon>
        <taxon>Bacillati</taxon>
        <taxon>Actinomycetota</taxon>
        <taxon>Actinomycetes</taxon>
        <taxon>Pseudonocardiales</taxon>
        <taxon>Pseudonocardiaceae</taxon>
        <taxon>Pseudonocardia</taxon>
    </lineage>
</organism>
<evidence type="ECO:0000256" key="2">
    <source>
        <dbReference type="ARBA" id="ARBA00022729"/>
    </source>
</evidence>
<dbReference type="PANTHER" id="PTHR43649">
    <property type="entry name" value="ARABINOSE-BINDING PROTEIN-RELATED"/>
    <property type="match status" value="1"/>
</dbReference>
<sequence>MVAALAVVAGCAAAPAGDAPETIVFLNPHAGAYDDVVAEFEARNPDIRVEQQSVPFDQMVSQTQARLASGDTSVDVVSVDPPRLAGMVTQGFLTDESASADLLESTSSQVGINSVTVDDRPWAYPLWTSDAFLFYNRDALTRAGVPIPGPSDADRLTWDQVLDGARTVAEADTARYGFGIDQVDRYYALQPILESMGAGPGLEGPDSLTAAVDTPEWKRFGAWYRDLYTDGLAPRGVDPGQMADLFASGGLGFYLSGASSITKIAESDLAGNWGIAPAPYVAGGPVVTPTDSWGVGISAYSEKQDAARRFAQFMTLDPEGVSAASRTMNLPPVATAAMPAYLDHLAEVAPAETAGIGDLLEIDLERHARHRPTSVGYVQFETTLNRAFTDLRNGGDVDSVLATAQDTLVRQLDRQRELAGDH</sequence>
<gene>
    <name evidence="6" type="primary">cycB</name>
    <name evidence="6" type="ORF">BG845_05740</name>
</gene>
<dbReference type="SUPFAM" id="SSF53850">
    <property type="entry name" value="Periplasmic binding protein-like II"/>
    <property type="match status" value="1"/>
</dbReference>
<keyword evidence="3" id="KW-0472">Membrane</keyword>
<keyword evidence="5" id="KW-0449">Lipoprotein</keyword>
<evidence type="ECO:0000313" key="6">
    <source>
        <dbReference type="EMBL" id="OSY35903.1"/>
    </source>
</evidence>
<protein>
    <submittedName>
        <fullName evidence="6">Cyclodextrin-binding protein</fullName>
    </submittedName>
</protein>
<reference evidence="6 7" key="1">
    <citation type="submission" date="2016-09" db="EMBL/GenBank/DDBJ databases">
        <title>Pseudonocardia autotrophica DSM535, a candidate organism with high potential of specific P450 cytochromes.</title>
        <authorList>
            <person name="Grumaz C."/>
            <person name="Vainshtein Y."/>
            <person name="Kirstahler P."/>
            <person name="Sohn K."/>
        </authorList>
    </citation>
    <scope>NUCLEOTIDE SEQUENCE [LARGE SCALE GENOMIC DNA]</scope>
    <source>
        <strain evidence="6 7">DSM 535</strain>
    </source>
</reference>
<evidence type="ECO:0000256" key="3">
    <source>
        <dbReference type="ARBA" id="ARBA00023136"/>
    </source>
</evidence>